<keyword evidence="11" id="KW-0503">Monooxygenase</keyword>
<evidence type="ECO:0000256" key="6">
    <source>
        <dbReference type="ARBA" id="ARBA00022989"/>
    </source>
</evidence>
<evidence type="ECO:0000313" key="12">
    <source>
        <dbReference type="EMBL" id="APZ88351.1"/>
    </source>
</evidence>
<keyword evidence="5 10" id="KW-0479">Metal-binding</keyword>
<evidence type="ECO:0000256" key="4">
    <source>
        <dbReference type="ARBA" id="ARBA00022692"/>
    </source>
</evidence>
<dbReference type="FunFam" id="1.10.630.10:FF:000022">
    <property type="entry name" value="Taxadiene 5-alpha hydroxylase"/>
    <property type="match status" value="1"/>
</dbReference>
<dbReference type="PROSITE" id="PS00086">
    <property type="entry name" value="CYTOCHROME_P450"/>
    <property type="match status" value="1"/>
</dbReference>
<dbReference type="InterPro" id="IPR036396">
    <property type="entry name" value="Cyt_P450_sf"/>
</dbReference>
<dbReference type="AlphaFoldDB" id="A0A1P8W706"/>
<dbReference type="GO" id="GO:0004497">
    <property type="term" value="F:monooxygenase activity"/>
    <property type="evidence" value="ECO:0007669"/>
    <property type="project" value="UniProtKB-KW"/>
</dbReference>
<dbReference type="SUPFAM" id="SSF48264">
    <property type="entry name" value="Cytochrome P450"/>
    <property type="match status" value="1"/>
</dbReference>
<evidence type="ECO:0000256" key="5">
    <source>
        <dbReference type="ARBA" id="ARBA00022723"/>
    </source>
</evidence>
<evidence type="ECO:0000256" key="8">
    <source>
        <dbReference type="ARBA" id="ARBA00023004"/>
    </source>
</evidence>
<evidence type="ECO:0000256" key="1">
    <source>
        <dbReference type="ARBA" id="ARBA00001971"/>
    </source>
</evidence>
<keyword evidence="9" id="KW-0472">Membrane</keyword>
<dbReference type="PANTHER" id="PTHR24286:SF271">
    <property type="entry name" value="CYTOCHROME P450"/>
    <property type="match status" value="1"/>
</dbReference>
<dbReference type="GO" id="GO:0016020">
    <property type="term" value="C:membrane"/>
    <property type="evidence" value="ECO:0007669"/>
    <property type="project" value="UniProtKB-SubCell"/>
</dbReference>
<sequence length="488" mass="55710">MAAAMVLFFSLSLLLLFFLLFAYFSHQIFITKHRNTDSKIPLPPGPTGWPLIGESLNYLSTVKSGLLENFVTYRKEKYSTKVFRTSLFGESVAILCGAEGNKFLFSNERKLVRVWFPRSVEKIFAQSHAESNAESFYKIRKMMFILKADALKKYVGLMDTIMKQFLQTHWNHHLQTQINVHNTVMNYSLMLSCRVFMSIDDAEQVRKIGNSIHHIEAGLFAVPINLPGTAMNRAIKTVKLLSKEFEAVVKQRKADLLENKQAPPTQDLLSHLLLTPNEDGRFMSESDIARQLLGLVQGAYSTLNVVIAFIINYLAELPDVYDQVLKEQVEIAKSKNPKELLNWEDLSKMKYSWNVVQEVLRIRSPAIGVFREAINDFTYAGYLIPKGWKLHLIPVATHKNPTYFPNPEKFDPTRFEGSGPAPYTFTPFGGGPRMCPGVEYARLAILIFMHHAVTNFRWEKLIPNEQIFTFPVLSFANGLPIHLHPHNP</sequence>
<comment type="similarity">
    <text evidence="3 11">Belongs to the cytochrome P450 family.</text>
</comment>
<keyword evidence="7 11" id="KW-0560">Oxidoreductase</keyword>
<keyword evidence="6" id="KW-1133">Transmembrane helix</keyword>
<keyword evidence="10 11" id="KW-0349">Heme</keyword>
<accession>A0A1P8W706</accession>
<dbReference type="GO" id="GO:0016705">
    <property type="term" value="F:oxidoreductase activity, acting on paired donors, with incorporation or reduction of molecular oxygen"/>
    <property type="evidence" value="ECO:0007669"/>
    <property type="project" value="InterPro"/>
</dbReference>
<comment type="subcellular location">
    <subcellularLocation>
        <location evidence="2">Membrane</location>
        <topology evidence="2">Single-pass membrane protein</topology>
    </subcellularLocation>
</comment>
<dbReference type="EMBL" id="KX354737">
    <property type="protein sequence ID" value="APZ88351.1"/>
    <property type="molecule type" value="mRNA"/>
</dbReference>
<dbReference type="Pfam" id="PF00067">
    <property type="entry name" value="p450"/>
    <property type="match status" value="1"/>
</dbReference>
<dbReference type="InterPro" id="IPR002401">
    <property type="entry name" value="Cyt_P450_E_grp-I"/>
</dbReference>
<dbReference type="InterPro" id="IPR001128">
    <property type="entry name" value="Cyt_P450"/>
</dbReference>
<dbReference type="PRINTS" id="PR00463">
    <property type="entry name" value="EP450I"/>
</dbReference>
<dbReference type="CDD" id="cd11043">
    <property type="entry name" value="CYP90-like"/>
    <property type="match status" value="1"/>
</dbReference>
<dbReference type="Gene3D" id="1.10.630.10">
    <property type="entry name" value="Cytochrome P450"/>
    <property type="match status" value="1"/>
</dbReference>
<protein>
    <submittedName>
        <fullName evidence="12">Cytochrome P450 CYP716U3</fullName>
    </submittedName>
</protein>
<feature type="binding site" description="axial binding residue" evidence="10">
    <location>
        <position position="435"/>
    </location>
    <ligand>
        <name>heme</name>
        <dbReference type="ChEBI" id="CHEBI:30413"/>
    </ligand>
    <ligandPart>
        <name>Fe</name>
        <dbReference type="ChEBI" id="CHEBI:18248"/>
    </ligandPart>
</feature>
<evidence type="ECO:0000256" key="2">
    <source>
        <dbReference type="ARBA" id="ARBA00004167"/>
    </source>
</evidence>
<dbReference type="PANTHER" id="PTHR24286">
    <property type="entry name" value="CYTOCHROME P450 26"/>
    <property type="match status" value="1"/>
</dbReference>
<reference evidence="12" key="1">
    <citation type="submission" date="2016-06" db="EMBL/GenBank/DDBJ databases">
        <title>Cytochrome P450 genes in Eleutherococcus senticosus.</title>
        <authorList>
            <person name="Choi Y.E."/>
            <person name="Jo H.J."/>
            <person name="Han J.Y."/>
            <person name="Hwang H.S."/>
        </authorList>
    </citation>
    <scope>NUCLEOTIDE SEQUENCE</scope>
</reference>
<name>A0A1P8W706_9APIA</name>
<proteinExistence type="evidence at transcript level"/>
<keyword evidence="8 10" id="KW-0408">Iron</keyword>
<evidence type="ECO:0000256" key="11">
    <source>
        <dbReference type="RuleBase" id="RU000461"/>
    </source>
</evidence>
<dbReference type="InterPro" id="IPR017972">
    <property type="entry name" value="Cyt_P450_CS"/>
</dbReference>
<evidence type="ECO:0000256" key="7">
    <source>
        <dbReference type="ARBA" id="ARBA00023002"/>
    </source>
</evidence>
<dbReference type="GO" id="GO:0016125">
    <property type="term" value="P:sterol metabolic process"/>
    <property type="evidence" value="ECO:0007669"/>
    <property type="project" value="TreeGrafter"/>
</dbReference>
<keyword evidence="4" id="KW-0812">Transmembrane</keyword>
<organism evidence="12">
    <name type="scientific">Eleutherococcus senticosus</name>
    <dbReference type="NCBI Taxonomy" id="82096"/>
    <lineage>
        <taxon>Eukaryota</taxon>
        <taxon>Viridiplantae</taxon>
        <taxon>Streptophyta</taxon>
        <taxon>Embryophyta</taxon>
        <taxon>Tracheophyta</taxon>
        <taxon>Spermatophyta</taxon>
        <taxon>Magnoliopsida</taxon>
        <taxon>eudicotyledons</taxon>
        <taxon>Gunneridae</taxon>
        <taxon>Pentapetalae</taxon>
        <taxon>asterids</taxon>
        <taxon>campanulids</taxon>
        <taxon>Apiales</taxon>
        <taxon>Araliaceae</taxon>
        <taxon>Eleutherococcus</taxon>
    </lineage>
</organism>
<comment type="cofactor">
    <cofactor evidence="1 10">
        <name>heme</name>
        <dbReference type="ChEBI" id="CHEBI:30413"/>
    </cofactor>
</comment>
<dbReference type="GO" id="GO:0020037">
    <property type="term" value="F:heme binding"/>
    <property type="evidence" value="ECO:0007669"/>
    <property type="project" value="InterPro"/>
</dbReference>
<dbReference type="GO" id="GO:0005506">
    <property type="term" value="F:iron ion binding"/>
    <property type="evidence" value="ECO:0007669"/>
    <property type="project" value="InterPro"/>
</dbReference>
<evidence type="ECO:0000256" key="9">
    <source>
        <dbReference type="ARBA" id="ARBA00023136"/>
    </source>
</evidence>
<evidence type="ECO:0000256" key="10">
    <source>
        <dbReference type="PIRSR" id="PIRSR602401-1"/>
    </source>
</evidence>
<evidence type="ECO:0000256" key="3">
    <source>
        <dbReference type="ARBA" id="ARBA00010617"/>
    </source>
</evidence>